<feature type="domain" description="Helix-turn-helix" evidence="1">
    <location>
        <begin position="11"/>
        <end position="59"/>
    </location>
</feature>
<evidence type="ECO:0000313" key="3">
    <source>
        <dbReference type="Proteomes" id="UP000280296"/>
    </source>
</evidence>
<dbReference type="Pfam" id="PF12728">
    <property type="entry name" value="HTH_17"/>
    <property type="match status" value="1"/>
</dbReference>
<sequence>MSTETQQPLLITAEDVATMLGVSTRTLWRLLSAGRLPRPVRFGGNTRWRLDEVRDWVDRGCPPVSDPADRP</sequence>
<keyword evidence="2" id="KW-0238">DNA-binding</keyword>
<name>A0A432MCB8_9BACT</name>
<dbReference type="EMBL" id="RYZH01000084">
    <property type="protein sequence ID" value="RUL81766.1"/>
    <property type="molecule type" value="Genomic_DNA"/>
</dbReference>
<dbReference type="AlphaFoldDB" id="A0A432MCB8"/>
<comment type="caution">
    <text evidence="2">The sequence shown here is derived from an EMBL/GenBank/DDBJ whole genome shotgun (WGS) entry which is preliminary data.</text>
</comment>
<dbReference type="OrthoDB" id="291753at2"/>
<organism evidence="2 3">
    <name type="scientific">Tautonia sociabilis</name>
    <dbReference type="NCBI Taxonomy" id="2080755"/>
    <lineage>
        <taxon>Bacteria</taxon>
        <taxon>Pseudomonadati</taxon>
        <taxon>Planctomycetota</taxon>
        <taxon>Planctomycetia</taxon>
        <taxon>Isosphaerales</taxon>
        <taxon>Isosphaeraceae</taxon>
        <taxon>Tautonia</taxon>
    </lineage>
</organism>
<protein>
    <submittedName>
        <fullName evidence="2">DNA-binding protein</fullName>
    </submittedName>
</protein>
<proteinExistence type="predicted"/>
<dbReference type="Gene3D" id="1.10.238.160">
    <property type="match status" value="1"/>
</dbReference>
<dbReference type="RefSeq" id="WP_126728100.1">
    <property type="nucleotide sequence ID" value="NZ_RYZH01000084.1"/>
</dbReference>
<reference evidence="2 3" key="1">
    <citation type="submission" date="2018-12" db="EMBL/GenBank/DDBJ databases">
        <authorList>
            <person name="Toschakov S.V."/>
        </authorList>
    </citation>
    <scope>NUCLEOTIDE SEQUENCE [LARGE SCALE GENOMIC DNA]</scope>
    <source>
        <strain evidence="2 3">GM2012</strain>
    </source>
</reference>
<gene>
    <name evidence="2" type="ORF">TsocGM_24550</name>
</gene>
<dbReference type="SUPFAM" id="SSF46955">
    <property type="entry name" value="Putative DNA-binding domain"/>
    <property type="match status" value="1"/>
</dbReference>
<evidence type="ECO:0000259" key="1">
    <source>
        <dbReference type="Pfam" id="PF12728"/>
    </source>
</evidence>
<dbReference type="GO" id="GO:0003677">
    <property type="term" value="F:DNA binding"/>
    <property type="evidence" value="ECO:0007669"/>
    <property type="project" value="UniProtKB-KW"/>
</dbReference>
<dbReference type="InterPro" id="IPR009061">
    <property type="entry name" value="DNA-bd_dom_put_sf"/>
</dbReference>
<evidence type="ECO:0000313" key="2">
    <source>
        <dbReference type="EMBL" id="RUL81766.1"/>
    </source>
</evidence>
<accession>A0A432MCB8</accession>
<dbReference type="InterPro" id="IPR041657">
    <property type="entry name" value="HTH_17"/>
</dbReference>
<dbReference type="Proteomes" id="UP000280296">
    <property type="component" value="Unassembled WGS sequence"/>
</dbReference>
<keyword evidence="3" id="KW-1185">Reference proteome</keyword>
<reference evidence="2 3" key="2">
    <citation type="submission" date="2019-01" db="EMBL/GenBank/DDBJ databases">
        <title>Tautonia sociabilis, a novel thermotolerant planctomycete of Isosphaeraceae family, isolated from a 4000 m deep subterranean habitat.</title>
        <authorList>
            <person name="Kovaleva O.L."/>
            <person name="Elcheninov A.G."/>
            <person name="Van Heerden E."/>
            <person name="Toshchakov S.V."/>
            <person name="Novikov A."/>
            <person name="Bonch-Osmolovskaya E.A."/>
            <person name="Kublanov I.V."/>
        </authorList>
    </citation>
    <scope>NUCLEOTIDE SEQUENCE [LARGE SCALE GENOMIC DNA]</scope>
    <source>
        <strain evidence="2 3">GM2012</strain>
    </source>
</reference>